<evidence type="ECO:0000256" key="1">
    <source>
        <dbReference type="SAM" id="MobiDB-lite"/>
    </source>
</evidence>
<gene>
    <name evidence="2" type="ORF">E8E13_007167</name>
</gene>
<protein>
    <submittedName>
        <fullName evidence="2">Uncharacterized protein</fullName>
    </submittedName>
</protein>
<sequence>MGHPIRVCPWIEYGDAIDGEPAVLPSVAYSDEDDDRNHMVANWNALLREEEADGGRLSRLRQKARERGDIDEAALLGMEIAKSQRLAAGIRERVQKFKDDQGPSVQTPKGAAHQADLNVNVENDGQHFGDRGAADRGYQLEERMPSRVRHRERREQREFCGGGGSGRYQRSGQTRVPGHEQRPAGYAQDKTHGYYPGEGQWR</sequence>
<keyword evidence="3" id="KW-1185">Reference proteome</keyword>
<organism evidence="2 3">
    <name type="scientific">Curvularia kusanoi</name>
    <name type="common">Cochliobolus kusanoi</name>
    <dbReference type="NCBI Taxonomy" id="90978"/>
    <lineage>
        <taxon>Eukaryota</taxon>
        <taxon>Fungi</taxon>
        <taxon>Dikarya</taxon>
        <taxon>Ascomycota</taxon>
        <taxon>Pezizomycotina</taxon>
        <taxon>Dothideomycetes</taxon>
        <taxon>Pleosporomycetidae</taxon>
        <taxon>Pleosporales</taxon>
        <taxon>Pleosporineae</taxon>
        <taxon>Pleosporaceae</taxon>
        <taxon>Curvularia</taxon>
    </lineage>
</organism>
<reference evidence="2" key="1">
    <citation type="submission" date="2019-04" db="EMBL/GenBank/DDBJ databases">
        <title>Sequencing of skin fungus with MAO and IRED activity.</title>
        <authorList>
            <person name="Marsaioli A.J."/>
            <person name="Bonatto J.M.C."/>
            <person name="Reis Junior O."/>
        </authorList>
    </citation>
    <scope>NUCLEOTIDE SEQUENCE</scope>
    <source>
        <strain evidence="2">30M1</strain>
    </source>
</reference>
<evidence type="ECO:0000313" key="3">
    <source>
        <dbReference type="Proteomes" id="UP000801428"/>
    </source>
</evidence>
<accession>A0A9P4TBB5</accession>
<dbReference type="AlphaFoldDB" id="A0A9P4TBB5"/>
<dbReference type="EMBL" id="SWKU01000016">
    <property type="protein sequence ID" value="KAF2999837.1"/>
    <property type="molecule type" value="Genomic_DNA"/>
</dbReference>
<feature type="region of interest" description="Disordered" evidence="1">
    <location>
        <begin position="144"/>
        <end position="202"/>
    </location>
</feature>
<comment type="caution">
    <text evidence="2">The sequence shown here is derived from an EMBL/GenBank/DDBJ whole genome shotgun (WGS) entry which is preliminary data.</text>
</comment>
<evidence type="ECO:0000313" key="2">
    <source>
        <dbReference type="EMBL" id="KAF2999837.1"/>
    </source>
</evidence>
<dbReference type="Proteomes" id="UP000801428">
    <property type="component" value="Unassembled WGS sequence"/>
</dbReference>
<name>A0A9P4TBB5_CURKU</name>
<proteinExistence type="predicted"/>